<evidence type="ECO:0000313" key="3">
    <source>
        <dbReference type="Proteomes" id="UP000308549"/>
    </source>
</evidence>
<feature type="region of interest" description="Disordered" evidence="1">
    <location>
        <begin position="293"/>
        <end position="344"/>
    </location>
</feature>
<feature type="compositionally biased region" description="Polar residues" evidence="1">
    <location>
        <begin position="227"/>
        <end position="236"/>
    </location>
</feature>
<gene>
    <name evidence="2" type="ORF">B0A50_07394</name>
</gene>
<dbReference type="EMBL" id="NAJL01000061">
    <property type="protein sequence ID" value="TKA23077.1"/>
    <property type="molecule type" value="Genomic_DNA"/>
</dbReference>
<dbReference type="AlphaFoldDB" id="A0A4U0TMH3"/>
<feature type="compositionally biased region" description="Polar residues" evidence="1">
    <location>
        <begin position="128"/>
        <end position="137"/>
    </location>
</feature>
<feature type="region of interest" description="Disordered" evidence="1">
    <location>
        <begin position="166"/>
        <end position="202"/>
    </location>
</feature>
<feature type="region of interest" description="Disordered" evidence="1">
    <location>
        <begin position="103"/>
        <end position="143"/>
    </location>
</feature>
<reference evidence="2 3" key="1">
    <citation type="submission" date="2017-03" db="EMBL/GenBank/DDBJ databases">
        <title>Genomes of endolithic fungi from Antarctica.</title>
        <authorList>
            <person name="Coleine C."/>
            <person name="Masonjones S."/>
            <person name="Stajich J.E."/>
        </authorList>
    </citation>
    <scope>NUCLEOTIDE SEQUENCE [LARGE SCALE GENOMIC DNA]</scope>
    <source>
        <strain evidence="2 3">CCFEE 6315</strain>
    </source>
</reference>
<feature type="compositionally biased region" description="Polar residues" evidence="1">
    <location>
        <begin position="312"/>
        <end position="321"/>
    </location>
</feature>
<accession>A0A4U0TMH3</accession>
<feature type="compositionally biased region" description="Polar residues" evidence="1">
    <location>
        <begin position="179"/>
        <end position="197"/>
    </location>
</feature>
<feature type="region of interest" description="Disordered" evidence="1">
    <location>
        <begin position="216"/>
        <end position="263"/>
    </location>
</feature>
<sequence length="486" mass="53854">MEVHNIEIAVTYPNELHYIKALFLQKHYRQCVQACRDILKAVGEDLENRPLQQVFISFYLGLAHNELARSMHDYSQTKVSAFDQAEQYFGDALQALQLVRESSSVREAPQPVDDDQRDPFVTSPRPATANSQQTQCSSEDDYDPFNYSSPSYALASCSDSSGYLRADDLPVRSPPAASRESSGSNLTDLDSHSSFGQIMTPHRVLERDISRMSLIDELPPKRPSGLPRTTSTSQSLLKPIRPGSPTTAKAFNVPPRLPHASNASNRRSLLPQLATCLAPHSTPTRIHDSWFEEDAASPSPVSPLRSNDGDISENSTISPISPDTAFHHYKDGDASFQSSPDEESVGDTVAHRERTVAEHLVATQVQLISHLSMLEKARDATISTQKARAAQRATSTAPTVGTPLPRISGNNMLRSSGMASKQDSVISADSRRIPQTRSFWSFKPADVKAEEKRARIEAGRQRGWVKERFQPGRYQELAEKAMAELW</sequence>
<evidence type="ECO:0000256" key="1">
    <source>
        <dbReference type="SAM" id="MobiDB-lite"/>
    </source>
</evidence>
<proteinExistence type="predicted"/>
<evidence type="ECO:0000313" key="2">
    <source>
        <dbReference type="EMBL" id="TKA23077.1"/>
    </source>
</evidence>
<keyword evidence="3" id="KW-1185">Reference proteome</keyword>
<name>A0A4U0TMH3_9PEZI</name>
<organism evidence="2 3">
    <name type="scientific">Salinomyces thailandicus</name>
    <dbReference type="NCBI Taxonomy" id="706561"/>
    <lineage>
        <taxon>Eukaryota</taxon>
        <taxon>Fungi</taxon>
        <taxon>Dikarya</taxon>
        <taxon>Ascomycota</taxon>
        <taxon>Pezizomycotina</taxon>
        <taxon>Dothideomycetes</taxon>
        <taxon>Dothideomycetidae</taxon>
        <taxon>Mycosphaerellales</taxon>
        <taxon>Teratosphaeriaceae</taxon>
        <taxon>Salinomyces</taxon>
    </lineage>
</organism>
<dbReference type="Proteomes" id="UP000308549">
    <property type="component" value="Unassembled WGS sequence"/>
</dbReference>
<protein>
    <submittedName>
        <fullName evidence="2">Uncharacterized protein</fullName>
    </submittedName>
</protein>
<comment type="caution">
    <text evidence="2">The sequence shown here is derived from an EMBL/GenBank/DDBJ whole genome shotgun (WGS) entry which is preliminary data.</text>
</comment>
<dbReference type="OrthoDB" id="3641178at2759"/>